<evidence type="ECO:0000313" key="1">
    <source>
        <dbReference type="EMBL" id="BAJ00375.1"/>
    </source>
</evidence>
<dbReference type="AlphaFoldDB" id="D4ZEZ5"/>
<dbReference type="HOGENOM" id="CLU_3383759_0_0_6"/>
<reference evidence="2" key="1">
    <citation type="journal article" date="2010" name="Mol. Biosyst.">
        <title>Complete genome sequence and comparative analysis of Shewanella violacea, a psychrophilic and piezophilic bacterium from deep sea floor sediments.</title>
        <authorList>
            <person name="Aono E."/>
            <person name="Baba T."/>
            <person name="Ara T."/>
            <person name="Nishi T."/>
            <person name="Nakamichi T."/>
            <person name="Inamoto E."/>
            <person name="Toyonaga H."/>
            <person name="Hasegawa M."/>
            <person name="Takai Y."/>
            <person name="Okumura Y."/>
            <person name="Baba M."/>
            <person name="Tomita M."/>
            <person name="Kato C."/>
            <person name="Oshima T."/>
            <person name="Nakasone K."/>
            <person name="Mori H."/>
        </authorList>
    </citation>
    <scope>NUCLEOTIDE SEQUENCE [LARGE SCALE GENOMIC DNA]</scope>
    <source>
        <strain evidence="2">JCM 10179 / CIP 106290 / LMG 19151 / DSS12</strain>
    </source>
</reference>
<dbReference type="EMBL" id="AP011177">
    <property type="protein sequence ID" value="BAJ00375.1"/>
    <property type="molecule type" value="Genomic_DNA"/>
</dbReference>
<evidence type="ECO:0000313" key="2">
    <source>
        <dbReference type="Proteomes" id="UP000002350"/>
    </source>
</evidence>
<sequence>MLQTNKAGAYLDTIYRVNSPLFASSTSIFHFKL</sequence>
<dbReference type="Proteomes" id="UP000002350">
    <property type="component" value="Chromosome"/>
</dbReference>
<keyword evidence="2" id="KW-1185">Reference proteome</keyword>
<gene>
    <name evidence="1" type="ordered locus">SVI_0404</name>
</gene>
<organism evidence="1 2">
    <name type="scientific">Shewanella violacea (strain JCM 10179 / CIP 106290 / LMG 19151 / DSS12)</name>
    <dbReference type="NCBI Taxonomy" id="637905"/>
    <lineage>
        <taxon>Bacteria</taxon>
        <taxon>Pseudomonadati</taxon>
        <taxon>Pseudomonadota</taxon>
        <taxon>Gammaproteobacteria</taxon>
        <taxon>Alteromonadales</taxon>
        <taxon>Shewanellaceae</taxon>
        <taxon>Shewanella</taxon>
    </lineage>
</organism>
<protein>
    <submittedName>
        <fullName evidence="1">Uncharacterized protein</fullName>
    </submittedName>
</protein>
<proteinExistence type="predicted"/>
<dbReference type="KEGG" id="svo:SVI_0404"/>
<name>D4ZEZ5_SHEVD</name>
<accession>D4ZEZ5</accession>